<dbReference type="InterPro" id="IPR000595">
    <property type="entry name" value="cNMP-bd_dom"/>
</dbReference>
<dbReference type="PANTHER" id="PTHR24567">
    <property type="entry name" value="CRP FAMILY TRANSCRIPTIONAL REGULATORY PROTEIN"/>
    <property type="match status" value="1"/>
</dbReference>
<sequence>MSIDEQQKQLILQKLQDLKSLKIFSQMSEREIFEVMKRADILKYEPEDLVFSEGDEEEHLYVIIQGAFQVSSTSRSGEDLTFFVAGPGLIFGEMSFLDRQPRSASITAREAGEVFRLTRDDYEDMLQKDPTTAAKFMFGVSEILSRRMRGANQRIKYAT</sequence>
<dbReference type="InterPro" id="IPR018490">
    <property type="entry name" value="cNMP-bd_dom_sf"/>
</dbReference>
<name>A0A2M7G357_9BACT</name>
<dbReference type="Pfam" id="PF00027">
    <property type="entry name" value="cNMP_binding"/>
    <property type="match status" value="1"/>
</dbReference>
<dbReference type="PANTHER" id="PTHR24567:SF74">
    <property type="entry name" value="HTH-TYPE TRANSCRIPTIONAL REGULATOR ARCR"/>
    <property type="match status" value="1"/>
</dbReference>
<dbReference type="SMART" id="SM00100">
    <property type="entry name" value="cNMP"/>
    <property type="match status" value="1"/>
</dbReference>
<reference evidence="2 3" key="1">
    <citation type="submission" date="2017-09" db="EMBL/GenBank/DDBJ databases">
        <title>Depth-based differentiation of microbial function through sediment-hosted aquifers and enrichment of novel symbionts in the deep terrestrial subsurface.</title>
        <authorList>
            <person name="Probst A.J."/>
            <person name="Ladd B."/>
            <person name="Jarett J.K."/>
            <person name="Geller-Mcgrath D.E."/>
            <person name="Sieber C.M."/>
            <person name="Emerson J.B."/>
            <person name="Anantharaman K."/>
            <person name="Thomas B.C."/>
            <person name="Malmstrom R."/>
            <person name="Stieglmeier M."/>
            <person name="Klingl A."/>
            <person name="Woyke T."/>
            <person name="Ryan C.M."/>
            <person name="Banfield J.F."/>
        </authorList>
    </citation>
    <scope>NUCLEOTIDE SEQUENCE [LARGE SCALE GENOMIC DNA]</scope>
    <source>
        <strain evidence="2">CG17_big_fil_post_rev_8_21_14_2_50_48_46</strain>
    </source>
</reference>
<evidence type="ECO:0000313" key="3">
    <source>
        <dbReference type="Proteomes" id="UP000231019"/>
    </source>
</evidence>
<comment type="caution">
    <text evidence="2">The sequence shown here is derived from an EMBL/GenBank/DDBJ whole genome shotgun (WGS) entry which is preliminary data.</text>
</comment>
<evidence type="ECO:0000259" key="1">
    <source>
        <dbReference type="PROSITE" id="PS50042"/>
    </source>
</evidence>
<dbReference type="PROSITE" id="PS50042">
    <property type="entry name" value="CNMP_BINDING_3"/>
    <property type="match status" value="1"/>
</dbReference>
<dbReference type="GO" id="GO:0005829">
    <property type="term" value="C:cytosol"/>
    <property type="evidence" value="ECO:0007669"/>
    <property type="project" value="TreeGrafter"/>
</dbReference>
<accession>A0A2M7G357</accession>
<dbReference type="InterPro" id="IPR050397">
    <property type="entry name" value="Env_Response_Regulators"/>
</dbReference>
<organism evidence="2 3">
    <name type="scientific">bacterium (Candidatus Blackallbacteria) CG17_big_fil_post_rev_8_21_14_2_50_48_46</name>
    <dbReference type="NCBI Taxonomy" id="2014261"/>
    <lineage>
        <taxon>Bacteria</taxon>
        <taxon>Candidatus Blackallbacteria</taxon>
    </lineage>
</organism>
<protein>
    <recommendedName>
        <fullName evidence="1">Cyclic nucleotide-binding domain-containing protein</fullName>
    </recommendedName>
</protein>
<dbReference type="EMBL" id="PFFQ01000039">
    <property type="protein sequence ID" value="PIW16193.1"/>
    <property type="molecule type" value="Genomic_DNA"/>
</dbReference>
<dbReference type="InterPro" id="IPR014710">
    <property type="entry name" value="RmlC-like_jellyroll"/>
</dbReference>
<dbReference type="Gene3D" id="2.60.120.10">
    <property type="entry name" value="Jelly Rolls"/>
    <property type="match status" value="1"/>
</dbReference>
<dbReference type="SUPFAM" id="SSF51206">
    <property type="entry name" value="cAMP-binding domain-like"/>
    <property type="match status" value="1"/>
</dbReference>
<dbReference type="CDD" id="cd00038">
    <property type="entry name" value="CAP_ED"/>
    <property type="match status" value="1"/>
</dbReference>
<proteinExistence type="predicted"/>
<feature type="domain" description="Cyclic nucleotide-binding" evidence="1">
    <location>
        <begin position="23"/>
        <end position="126"/>
    </location>
</feature>
<evidence type="ECO:0000313" key="2">
    <source>
        <dbReference type="EMBL" id="PIW16193.1"/>
    </source>
</evidence>
<dbReference type="Proteomes" id="UP000231019">
    <property type="component" value="Unassembled WGS sequence"/>
</dbReference>
<dbReference type="AlphaFoldDB" id="A0A2M7G357"/>
<gene>
    <name evidence="2" type="ORF">COW36_13755</name>
</gene>
<dbReference type="GO" id="GO:0003700">
    <property type="term" value="F:DNA-binding transcription factor activity"/>
    <property type="evidence" value="ECO:0007669"/>
    <property type="project" value="TreeGrafter"/>
</dbReference>